<comment type="caution">
    <text evidence="1">The sequence shown here is derived from an EMBL/GenBank/DDBJ whole genome shotgun (WGS) entry which is preliminary data.</text>
</comment>
<evidence type="ECO:0000313" key="1">
    <source>
        <dbReference type="EMBL" id="PJK30247.1"/>
    </source>
</evidence>
<dbReference type="SUPFAM" id="SSF159709">
    <property type="entry name" value="PhnH-like"/>
    <property type="match status" value="1"/>
</dbReference>
<gene>
    <name evidence="1" type="ORF">CVT23_07590</name>
</gene>
<dbReference type="Proteomes" id="UP000229498">
    <property type="component" value="Unassembled WGS sequence"/>
</dbReference>
<dbReference type="NCBIfam" id="TIGR03292">
    <property type="entry name" value="PhnH_redo"/>
    <property type="match status" value="1"/>
</dbReference>
<evidence type="ECO:0000313" key="2">
    <source>
        <dbReference type="Proteomes" id="UP000229498"/>
    </source>
</evidence>
<dbReference type="Gene3D" id="3.40.50.11310">
    <property type="entry name" value="Bacterial phosphonate metabolism protein PhnH"/>
    <property type="match status" value="1"/>
</dbReference>
<accession>A0A2M9G3E4</accession>
<dbReference type="InterPro" id="IPR038058">
    <property type="entry name" value="PhnH-like_sp"/>
</dbReference>
<dbReference type="RefSeq" id="WP_109795445.1">
    <property type="nucleotide sequence ID" value="NZ_PHIG01000029.1"/>
</dbReference>
<keyword evidence="1" id="KW-0456">Lyase</keyword>
<dbReference type="PIRSF" id="PIRSF020680">
    <property type="entry name" value="PhnH"/>
    <property type="match status" value="1"/>
</dbReference>
<protein>
    <submittedName>
        <fullName evidence="1">Phosphonate C-P lyase system protein PhnH</fullName>
    </submittedName>
</protein>
<dbReference type="Pfam" id="PF05845">
    <property type="entry name" value="PhnH"/>
    <property type="match status" value="1"/>
</dbReference>
<dbReference type="AlphaFoldDB" id="A0A2M9G3E4"/>
<keyword evidence="2" id="KW-1185">Reference proteome</keyword>
<reference evidence="1 2" key="1">
    <citation type="submission" date="2017-11" db="EMBL/GenBank/DDBJ databases">
        <title>Draft genome sequence of Rhizobiales bacterium SY3-13.</title>
        <authorList>
            <person name="Sun C."/>
        </authorList>
    </citation>
    <scope>NUCLEOTIDE SEQUENCE [LARGE SCALE GENOMIC DNA]</scope>
    <source>
        <strain evidence="1 2">SY3-13</strain>
    </source>
</reference>
<dbReference type="OrthoDB" id="9814509at2"/>
<proteinExistence type="predicted"/>
<name>A0A2M9G3E4_9PROT</name>
<dbReference type="GO" id="GO:0019634">
    <property type="term" value="P:organic phosphonate metabolic process"/>
    <property type="evidence" value="ECO:0007669"/>
    <property type="project" value="InterPro"/>
</dbReference>
<dbReference type="InterPro" id="IPR008772">
    <property type="entry name" value="Phosphonate_metab_PhnH"/>
</dbReference>
<sequence length="198" mass="20623">MSLQGELHAGLADPVFDSQRVFRAVLDALARPGRIVDLPGTCAAVGGLAAEPLAILLSLADNTTAVWLPESLRGDTLTRHLAFHAGIALTTEPAKAAFAVIDGAVDAAFIDRFAIGAPDYPDRSTTLILPCADLTDDAGWSLAGPGIETTARLGIEPAHPALETAIRRNAALFPLGLDAVFTAPGRIAAIPRSTRLEE</sequence>
<dbReference type="GO" id="GO:0016829">
    <property type="term" value="F:lyase activity"/>
    <property type="evidence" value="ECO:0007669"/>
    <property type="project" value="UniProtKB-KW"/>
</dbReference>
<dbReference type="EMBL" id="PHIG01000029">
    <property type="protein sequence ID" value="PJK30247.1"/>
    <property type="molecule type" value="Genomic_DNA"/>
</dbReference>
<organism evidence="1 2">
    <name type="scientific">Minwuia thermotolerans</name>
    <dbReference type="NCBI Taxonomy" id="2056226"/>
    <lineage>
        <taxon>Bacteria</taxon>
        <taxon>Pseudomonadati</taxon>
        <taxon>Pseudomonadota</taxon>
        <taxon>Alphaproteobacteria</taxon>
        <taxon>Minwuiales</taxon>
        <taxon>Minwuiaceae</taxon>
        <taxon>Minwuia</taxon>
    </lineage>
</organism>